<feature type="binding site" evidence="4">
    <location>
        <position position="455"/>
    </location>
    <ligand>
        <name>Fe cation</name>
        <dbReference type="ChEBI" id="CHEBI:24875"/>
        <note>catalytic</note>
    </ligand>
</feature>
<sequence>MAQPAVEFGPTPLRVIEGQIPAGLRGTLYRNGPGRLQRSGQYVDHWFDGDGAILAVHFTEAGAIGLYRYVQTQEFQTEEQANQYLYSGYGQLAPGPFWKRWGSQPKNAANTSVLALPDKLLALWEGGNPYALDLETLETHGLDDLGSLKATQTYSAHPKRDPQTSDLYNFGIIYGPRSYIQLYRSDASGQILQQGKVALDRVSLIHDFVLSGPYLVFLMPPVVLKLIPIVFGTQSFSDALQWQPQYGTQIVVVDRKTLKEVTRIEADPWFQWHIGNGFQANDGSVVIDYVRYPNFDTNQWLKEVVSGCPTTPAAGHLWRLRLDPVAGKVVANEQQLDLECEFPITPMAEVGRQHPSLYLSCQSQRLAKVEENFDSVAHFNLETGQLTLATFASGCYPIEPIHVSHPDDPSQSWMLTVVFDGNRDQSTVQIFNAQCLDAGPLCILELPEVVPIGFHGTWRPQ</sequence>
<dbReference type="GO" id="GO:0046872">
    <property type="term" value="F:metal ion binding"/>
    <property type="evidence" value="ECO:0007669"/>
    <property type="project" value="UniProtKB-KW"/>
</dbReference>
<dbReference type="PANTHER" id="PTHR10543">
    <property type="entry name" value="BETA-CAROTENE DIOXYGENASE"/>
    <property type="match status" value="1"/>
</dbReference>
<evidence type="ECO:0000256" key="4">
    <source>
        <dbReference type="PIRSR" id="PIRSR604294-1"/>
    </source>
</evidence>
<comment type="cofactor">
    <cofactor evidence="4">
        <name>Fe(2+)</name>
        <dbReference type="ChEBI" id="CHEBI:29033"/>
    </cofactor>
    <text evidence="4">Binds 1 Fe(2+) ion per subunit.</text>
</comment>
<dbReference type="EC" id="1.13.11.75" evidence="5"/>
<evidence type="ECO:0000313" key="6">
    <source>
        <dbReference type="Proteomes" id="UP000248857"/>
    </source>
</evidence>
<feature type="binding site" evidence="4">
    <location>
        <position position="157"/>
    </location>
    <ligand>
        <name>Fe cation</name>
        <dbReference type="ChEBI" id="CHEBI:24875"/>
        <note>catalytic</note>
    </ligand>
</feature>
<feature type="binding site" evidence="4">
    <location>
        <position position="273"/>
    </location>
    <ligand>
        <name>Fe cation</name>
        <dbReference type="ChEBI" id="CHEBI:24875"/>
        <note>catalytic</note>
    </ligand>
</feature>
<keyword evidence="6" id="KW-1185">Reference proteome</keyword>
<comment type="caution">
    <text evidence="5">The sequence shown here is derived from an EMBL/GenBank/DDBJ whole genome shotgun (WGS) entry which is preliminary data.</text>
</comment>
<dbReference type="PANTHER" id="PTHR10543:SF139">
    <property type="entry name" value="DIOXYGENASE"/>
    <property type="match status" value="1"/>
</dbReference>
<feature type="binding site" evidence="4">
    <location>
        <position position="206"/>
    </location>
    <ligand>
        <name>Fe cation</name>
        <dbReference type="ChEBI" id="CHEBI:24875"/>
        <note>catalytic</note>
    </ligand>
</feature>
<proteinExistence type="inferred from homology"/>
<gene>
    <name evidence="5" type="ORF">C1752_00383</name>
</gene>
<dbReference type="Proteomes" id="UP000248857">
    <property type="component" value="Unassembled WGS sequence"/>
</dbReference>
<dbReference type="Pfam" id="PF03055">
    <property type="entry name" value="RPE65"/>
    <property type="match status" value="1"/>
</dbReference>
<name>A0A2W1JP06_9CYAN</name>
<protein>
    <submittedName>
        <fullName evidence="5">Apocarotenoid-15,15'-oxygenase</fullName>
        <ecNumber evidence="5">1.13.11.75</ecNumber>
    </submittedName>
</protein>
<dbReference type="AlphaFoldDB" id="A0A2W1JP06"/>
<accession>A0A2W1JP06</accession>
<keyword evidence="5" id="KW-0560">Oxidoreductase</keyword>
<dbReference type="EMBL" id="PQWO01000001">
    <property type="protein sequence ID" value="PZD75078.1"/>
    <property type="molecule type" value="Genomic_DNA"/>
</dbReference>
<reference evidence="5 6" key="1">
    <citation type="journal article" date="2018" name="Sci. Rep.">
        <title>A novel species of the marine cyanobacterium Acaryochloris with a unique pigment content and lifestyle.</title>
        <authorList>
            <person name="Partensky F."/>
            <person name="Six C."/>
            <person name="Ratin M."/>
            <person name="Garczarek L."/>
            <person name="Vaulot D."/>
            <person name="Probert I."/>
            <person name="Calteau A."/>
            <person name="Gourvil P."/>
            <person name="Marie D."/>
            <person name="Grebert T."/>
            <person name="Bouchier C."/>
            <person name="Le Panse S."/>
            <person name="Gachenot M."/>
            <person name="Rodriguez F."/>
            <person name="Garrido J.L."/>
        </authorList>
    </citation>
    <scope>NUCLEOTIDE SEQUENCE [LARGE SCALE GENOMIC DNA]</scope>
    <source>
        <strain evidence="5 6">RCC1774</strain>
    </source>
</reference>
<comment type="similarity">
    <text evidence="1">Belongs to the carotenoid oxygenase family.</text>
</comment>
<organism evidence="5 6">
    <name type="scientific">Acaryochloris thomasi RCC1774</name>
    <dbReference type="NCBI Taxonomy" id="1764569"/>
    <lineage>
        <taxon>Bacteria</taxon>
        <taxon>Bacillati</taxon>
        <taxon>Cyanobacteriota</taxon>
        <taxon>Cyanophyceae</taxon>
        <taxon>Acaryochloridales</taxon>
        <taxon>Acaryochloridaceae</taxon>
        <taxon>Acaryochloris</taxon>
        <taxon>Acaryochloris thomasi</taxon>
    </lineage>
</organism>
<keyword evidence="2 4" id="KW-0479">Metal-binding</keyword>
<dbReference type="GO" id="GO:0010436">
    <property type="term" value="F:carotenoid dioxygenase activity"/>
    <property type="evidence" value="ECO:0007669"/>
    <property type="project" value="TreeGrafter"/>
</dbReference>
<keyword evidence="3 4" id="KW-0408">Iron</keyword>
<evidence type="ECO:0000256" key="1">
    <source>
        <dbReference type="ARBA" id="ARBA00006787"/>
    </source>
</evidence>
<dbReference type="InterPro" id="IPR004294">
    <property type="entry name" value="Carotenoid_Oase"/>
</dbReference>
<evidence type="ECO:0000313" key="5">
    <source>
        <dbReference type="EMBL" id="PZD75078.1"/>
    </source>
</evidence>
<dbReference type="GO" id="GO:0016121">
    <property type="term" value="P:carotene catabolic process"/>
    <property type="evidence" value="ECO:0007669"/>
    <property type="project" value="TreeGrafter"/>
</dbReference>
<evidence type="ECO:0000256" key="2">
    <source>
        <dbReference type="ARBA" id="ARBA00022723"/>
    </source>
</evidence>
<evidence type="ECO:0000256" key="3">
    <source>
        <dbReference type="ARBA" id="ARBA00023004"/>
    </source>
</evidence>
<dbReference type="GO" id="GO:0102162">
    <property type="term" value="F:all-trans-8'-apo-beta-carotenal 15,15'-oxygenase activity"/>
    <property type="evidence" value="ECO:0007669"/>
    <property type="project" value="UniProtKB-EC"/>
</dbReference>